<evidence type="ECO:0000313" key="3">
    <source>
        <dbReference type="Proteomes" id="UP001185012"/>
    </source>
</evidence>
<keyword evidence="1" id="KW-0812">Transmembrane</keyword>
<gene>
    <name evidence="2" type="ORF">JOE21_002655</name>
</gene>
<dbReference type="Proteomes" id="UP001185012">
    <property type="component" value="Unassembled WGS sequence"/>
</dbReference>
<evidence type="ECO:0000256" key="1">
    <source>
        <dbReference type="SAM" id="Phobius"/>
    </source>
</evidence>
<name>A0ABU1IPF3_9BACL</name>
<comment type="caution">
    <text evidence="2">The sequence shown here is derived from an EMBL/GenBank/DDBJ whole genome shotgun (WGS) entry which is preliminary data.</text>
</comment>
<feature type="transmembrane region" description="Helical" evidence="1">
    <location>
        <begin position="43"/>
        <end position="60"/>
    </location>
</feature>
<sequence length="95" mass="10668">MEWLLVLLIIVILFTAVRTFSSSLSSRRSEGVDRAKHRAQMNINMGVMFIAVAVLQGISLSGSWIRLVLLLLIGLLGIYNFIHGVRTWQALQNTK</sequence>
<accession>A0ABU1IPF3</accession>
<protein>
    <recommendedName>
        <fullName evidence="4">YtpI-like protein</fullName>
    </recommendedName>
</protein>
<organism evidence="2 3">
    <name type="scientific">Desmospora profundinema</name>
    <dbReference type="NCBI Taxonomy" id="1571184"/>
    <lineage>
        <taxon>Bacteria</taxon>
        <taxon>Bacillati</taxon>
        <taxon>Bacillota</taxon>
        <taxon>Bacilli</taxon>
        <taxon>Bacillales</taxon>
        <taxon>Thermoactinomycetaceae</taxon>
        <taxon>Desmospora</taxon>
    </lineage>
</organism>
<evidence type="ECO:0008006" key="4">
    <source>
        <dbReference type="Google" id="ProtNLM"/>
    </source>
</evidence>
<keyword evidence="1" id="KW-0472">Membrane</keyword>
<reference evidence="2 3" key="1">
    <citation type="submission" date="2023-07" db="EMBL/GenBank/DDBJ databases">
        <title>Genomic Encyclopedia of Type Strains, Phase IV (KMG-IV): sequencing the most valuable type-strain genomes for metagenomic binning, comparative biology and taxonomic classification.</title>
        <authorList>
            <person name="Goeker M."/>
        </authorList>
    </citation>
    <scope>NUCLEOTIDE SEQUENCE [LARGE SCALE GENOMIC DNA]</scope>
    <source>
        <strain evidence="2 3">DSM 45903</strain>
    </source>
</reference>
<dbReference type="EMBL" id="JAVDQG010000005">
    <property type="protein sequence ID" value="MDR6226648.1"/>
    <property type="molecule type" value="Genomic_DNA"/>
</dbReference>
<proteinExistence type="predicted"/>
<keyword evidence="3" id="KW-1185">Reference proteome</keyword>
<feature type="transmembrane region" description="Helical" evidence="1">
    <location>
        <begin position="67"/>
        <end position="85"/>
    </location>
</feature>
<keyword evidence="1" id="KW-1133">Transmembrane helix</keyword>
<dbReference type="RefSeq" id="WP_309866815.1">
    <property type="nucleotide sequence ID" value="NZ_JAVDQG010000005.1"/>
</dbReference>
<evidence type="ECO:0000313" key="2">
    <source>
        <dbReference type="EMBL" id="MDR6226648.1"/>
    </source>
</evidence>